<dbReference type="Gene3D" id="2.60.120.200">
    <property type="match status" value="1"/>
</dbReference>
<dbReference type="GO" id="GO:0005975">
    <property type="term" value="P:carbohydrate metabolic process"/>
    <property type="evidence" value="ECO:0007669"/>
    <property type="project" value="UniProtKB-ARBA"/>
</dbReference>
<dbReference type="SMART" id="SM00560">
    <property type="entry name" value="LamGL"/>
    <property type="match status" value="1"/>
</dbReference>
<dbReference type="Proteomes" id="UP000199354">
    <property type="component" value="Unassembled WGS sequence"/>
</dbReference>
<evidence type="ECO:0000313" key="5">
    <source>
        <dbReference type="Proteomes" id="UP000199354"/>
    </source>
</evidence>
<keyword evidence="5" id="KW-1185">Reference proteome</keyword>
<evidence type="ECO:0000259" key="3">
    <source>
        <dbReference type="SMART" id="SM00560"/>
    </source>
</evidence>
<dbReference type="PROSITE" id="PS51257">
    <property type="entry name" value="PROKAR_LIPOPROTEIN"/>
    <property type="match status" value="1"/>
</dbReference>
<keyword evidence="4" id="KW-0430">Lectin</keyword>
<dbReference type="OrthoDB" id="832379at2"/>
<name>A0A1G5FT12_9FLAO</name>
<dbReference type="GO" id="GO:0004553">
    <property type="term" value="F:hydrolase activity, hydrolyzing O-glycosyl compounds"/>
    <property type="evidence" value="ECO:0007669"/>
    <property type="project" value="UniProtKB-ARBA"/>
</dbReference>
<dbReference type="GO" id="GO:0030246">
    <property type="term" value="F:carbohydrate binding"/>
    <property type="evidence" value="ECO:0007669"/>
    <property type="project" value="UniProtKB-KW"/>
</dbReference>
<dbReference type="EMBL" id="FMVF01000005">
    <property type="protein sequence ID" value="SCY42321.1"/>
    <property type="molecule type" value="Genomic_DNA"/>
</dbReference>
<dbReference type="SUPFAM" id="SSF49899">
    <property type="entry name" value="Concanavalin A-like lectins/glucanases"/>
    <property type="match status" value="1"/>
</dbReference>
<dbReference type="STRING" id="490189.SAMN02927903_01394"/>
<dbReference type="AlphaFoldDB" id="A0A1G5FT12"/>
<reference evidence="4 5" key="1">
    <citation type="submission" date="2016-10" db="EMBL/GenBank/DDBJ databases">
        <authorList>
            <person name="de Groot N.N."/>
        </authorList>
    </citation>
    <scope>NUCLEOTIDE SEQUENCE [LARGE SCALE GENOMIC DNA]</scope>
    <source>
        <strain evidence="4 5">CGMCC 1.7031</strain>
    </source>
</reference>
<accession>A0A1G5FT12</accession>
<sequence length="449" mass="49530">MISKLKWVLVCSVVAVLFSCQDESRSSYVSDQALDKAAPLSNKLHRVALAIAPNDNVVDSASCFKVKLPVQVAVNGTSMLIEQPEDYREVADLLAVPGNHPDPIAFQYPITITYDNGNQLTVSSDDQLDQLRQQCPTDASMTPIKCINAGYPFSISLYDPVSQTPQIMNISDGSVLLAFFENLTSEQFYQINYPITLVEGEGFTQQITNNAALQSFIDTFGDQCSSCDNQGILIDNDLILYIPFANEVADLTGFSTPVVPDQGVGFVADRSGNPNAAFSFLSAGTNTLQINATAQNNWLQSDGFTISLWFNRQNPQVFDFERLLVNEQFELSLGNQFNQEIRSPFVLATGLSTPLYDTGWVQGGMLGELNQWHHLVVVYNGETLYLYRDGVLQSTTAMVEFSGSMLGGGVLGQNFRGYLDDIRMYKRALNQQEIDTLFSMDGDANTCMD</sequence>
<dbReference type="InterPro" id="IPR006558">
    <property type="entry name" value="LamG-like"/>
</dbReference>
<keyword evidence="2" id="KW-1015">Disulfide bond</keyword>
<feature type="domain" description="LamG-like jellyroll fold" evidence="3">
    <location>
        <begin position="302"/>
        <end position="432"/>
    </location>
</feature>
<protein>
    <submittedName>
        <fullName evidence="4">Concanavalin A-like lectin/glucanases superfamily protein</fullName>
    </submittedName>
</protein>
<evidence type="ECO:0000313" key="4">
    <source>
        <dbReference type="EMBL" id="SCY42321.1"/>
    </source>
</evidence>
<organism evidence="4 5">
    <name type="scientific">Flavobacterium caeni</name>
    <dbReference type="NCBI Taxonomy" id="490189"/>
    <lineage>
        <taxon>Bacteria</taxon>
        <taxon>Pseudomonadati</taxon>
        <taxon>Bacteroidota</taxon>
        <taxon>Flavobacteriia</taxon>
        <taxon>Flavobacteriales</taxon>
        <taxon>Flavobacteriaceae</taxon>
        <taxon>Flavobacterium</taxon>
    </lineage>
</organism>
<evidence type="ECO:0000256" key="2">
    <source>
        <dbReference type="ARBA" id="ARBA00023157"/>
    </source>
</evidence>
<dbReference type="RefSeq" id="WP_091141568.1">
    <property type="nucleotide sequence ID" value="NZ_FMVF01000005.1"/>
</dbReference>
<gene>
    <name evidence="4" type="ORF">SAMN02927903_01394</name>
</gene>
<evidence type="ECO:0000256" key="1">
    <source>
        <dbReference type="ARBA" id="ARBA00022729"/>
    </source>
</evidence>
<dbReference type="InterPro" id="IPR013320">
    <property type="entry name" value="ConA-like_dom_sf"/>
</dbReference>
<dbReference type="Pfam" id="PF13385">
    <property type="entry name" value="Laminin_G_3"/>
    <property type="match status" value="1"/>
</dbReference>
<proteinExistence type="predicted"/>
<keyword evidence="1" id="KW-0732">Signal</keyword>